<keyword evidence="3" id="KW-1185">Reference proteome</keyword>
<sequence length="407" mass="45311">MPYLAPHANYPYDNDHPHLHDQDDAYIPSYANSHRHSGRSLATYHGVNNPSIPSYTNPDSAPPAGRRGPQLDYGDQLSRESGGLQRGESWRSSAALSPSPQRDPKRRRTESFQESSELHHSVPATTKDSTDENGAERLQDAQHVPEVAQMTRPSTATVTPKPRASAEQTSGVPVDARTPVRAVGEWGNHDEQSNRHTESQSSGESSKQDAGDQQSGGNQQHTSDQAKYSSESHTSSNEQNTGDDKDLDRENDTTEPTTPGSSEEEQSKSEEESYPAIDPQIWHDYRKNIKDKSYSHVGAVSTPTQHQRDMAIKEIRDLIGHDDIVSIVPDAKFRDPFLNDLVERLRATKKTRQKEANSSDGEAKEEPDEASFAPGEGATDREVMEWLMVEVVRLSREVKELKTEKKK</sequence>
<dbReference type="AlphaFoldDB" id="A0A9Q8UV52"/>
<feature type="compositionally biased region" description="Polar residues" evidence="1">
    <location>
        <begin position="90"/>
        <end position="100"/>
    </location>
</feature>
<feature type="compositionally biased region" description="Polar residues" evidence="1">
    <location>
        <begin position="211"/>
        <end position="240"/>
    </location>
</feature>
<reference evidence="2" key="1">
    <citation type="submission" date="2021-12" db="EMBL/GenBank/DDBJ databases">
        <authorList>
            <person name="Zaccaron A."/>
            <person name="Stergiopoulos I."/>
        </authorList>
    </citation>
    <scope>NUCLEOTIDE SEQUENCE</scope>
    <source>
        <strain evidence="2">Race5_Kim</strain>
    </source>
</reference>
<gene>
    <name evidence="2" type="ORF">CLAFUR5_13205</name>
</gene>
<evidence type="ECO:0000256" key="1">
    <source>
        <dbReference type="SAM" id="MobiDB-lite"/>
    </source>
</evidence>
<evidence type="ECO:0000313" key="2">
    <source>
        <dbReference type="EMBL" id="UJO23618.1"/>
    </source>
</evidence>
<feature type="compositionally biased region" description="Polar residues" evidence="1">
    <location>
        <begin position="46"/>
        <end position="59"/>
    </location>
</feature>
<feature type="compositionally biased region" description="Basic and acidic residues" evidence="1">
    <location>
        <begin position="353"/>
        <end position="364"/>
    </location>
</feature>
<dbReference type="GeneID" id="71993083"/>
<dbReference type="KEGG" id="ffu:CLAFUR5_13205"/>
<proteinExistence type="predicted"/>
<organism evidence="2 3">
    <name type="scientific">Passalora fulva</name>
    <name type="common">Tomato leaf mold</name>
    <name type="synonym">Cladosporium fulvum</name>
    <dbReference type="NCBI Taxonomy" id="5499"/>
    <lineage>
        <taxon>Eukaryota</taxon>
        <taxon>Fungi</taxon>
        <taxon>Dikarya</taxon>
        <taxon>Ascomycota</taxon>
        <taxon>Pezizomycotina</taxon>
        <taxon>Dothideomycetes</taxon>
        <taxon>Dothideomycetidae</taxon>
        <taxon>Mycosphaerellales</taxon>
        <taxon>Mycosphaerellaceae</taxon>
        <taxon>Fulvia</taxon>
    </lineage>
</organism>
<feature type="compositionally biased region" description="Basic and acidic residues" evidence="1">
    <location>
        <begin position="242"/>
        <end position="252"/>
    </location>
</feature>
<reference evidence="2" key="2">
    <citation type="journal article" date="2022" name="Microb. Genom.">
        <title>A chromosome-scale genome assembly of the tomato pathogen Cladosporium fulvum reveals a compartmentalized genome architecture and the presence of a dispensable chromosome.</title>
        <authorList>
            <person name="Zaccaron A.Z."/>
            <person name="Chen L.H."/>
            <person name="Samaras A."/>
            <person name="Stergiopoulos I."/>
        </authorList>
    </citation>
    <scope>NUCLEOTIDE SEQUENCE</scope>
    <source>
        <strain evidence="2">Race5_Kim</strain>
    </source>
</reference>
<dbReference type="RefSeq" id="XP_047767984.1">
    <property type="nucleotide sequence ID" value="XM_047912353.1"/>
</dbReference>
<feature type="compositionally biased region" description="Basic and acidic residues" evidence="1">
    <location>
        <begin position="128"/>
        <end position="140"/>
    </location>
</feature>
<feature type="region of interest" description="Disordered" evidence="1">
    <location>
        <begin position="348"/>
        <end position="379"/>
    </location>
</feature>
<dbReference type="EMBL" id="CP090173">
    <property type="protein sequence ID" value="UJO23618.1"/>
    <property type="molecule type" value="Genomic_DNA"/>
</dbReference>
<protein>
    <submittedName>
        <fullName evidence="2">Uncharacterized protein</fullName>
    </submittedName>
</protein>
<evidence type="ECO:0000313" key="3">
    <source>
        <dbReference type="Proteomes" id="UP000756132"/>
    </source>
</evidence>
<accession>A0A9Q8UV52</accession>
<feature type="compositionally biased region" description="Basic and acidic residues" evidence="1">
    <location>
        <begin position="13"/>
        <end position="23"/>
    </location>
</feature>
<dbReference type="Proteomes" id="UP000756132">
    <property type="component" value="Chromosome 11"/>
</dbReference>
<name>A0A9Q8UV52_PASFU</name>
<feature type="compositionally biased region" description="Basic and acidic residues" evidence="1">
    <location>
        <begin position="187"/>
        <end position="198"/>
    </location>
</feature>
<feature type="region of interest" description="Disordered" evidence="1">
    <location>
        <begin position="1"/>
        <end position="284"/>
    </location>
</feature>